<name>A0ABU7J1J1_9GAMM</name>
<keyword evidence="8" id="KW-1185">Reference proteome</keyword>
<evidence type="ECO:0000256" key="2">
    <source>
        <dbReference type="ARBA" id="ARBA00022692"/>
    </source>
</evidence>
<keyword evidence="4 5" id="KW-0472">Membrane</keyword>
<dbReference type="InterPro" id="IPR006977">
    <property type="entry name" value="Yip1_dom"/>
</dbReference>
<feature type="transmembrane region" description="Helical" evidence="5">
    <location>
        <begin position="179"/>
        <end position="201"/>
    </location>
</feature>
<dbReference type="EMBL" id="JAUHLI010000002">
    <property type="protein sequence ID" value="MEE2000374.1"/>
    <property type="molecule type" value="Genomic_DNA"/>
</dbReference>
<feature type="transmembrane region" description="Helical" evidence="5">
    <location>
        <begin position="90"/>
        <end position="114"/>
    </location>
</feature>
<feature type="transmembrane region" description="Helical" evidence="5">
    <location>
        <begin position="126"/>
        <end position="150"/>
    </location>
</feature>
<evidence type="ECO:0000256" key="3">
    <source>
        <dbReference type="ARBA" id="ARBA00022989"/>
    </source>
</evidence>
<feature type="transmembrane region" description="Helical" evidence="5">
    <location>
        <begin position="29"/>
        <end position="49"/>
    </location>
</feature>
<feature type="domain" description="Yip1" evidence="6">
    <location>
        <begin position="11"/>
        <end position="229"/>
    </location>
</feature>
<comment type="subcellular location">
    <subcellularLocation>
        <location evidence="1">Membrane</location>
        <topology evidence="1">Multi-pass membrane protein</topology>
    </subcellularLocation>
</comment>
<sequence length="231" mass="25459">MSKSAAHGLVDIFVAPKQLFNALPDKKGWSWLAFLLIIFITALGMWWFYAGMSPEWIVEQQLAAVAHNMTPAEIEESRALMGHMADKTGIFAVGGTLVMTPIMLAIMAGYLMLVGNPGQKRSYGDWYAMAVWSNMPGILNMLGLMVLVLVSSNPNMPLTAVNYLSVNQLLLGLEPGQAWYNWAEQLNLIYLWITALFAVGLRSWSGYSVAKSSLLAAIPLLVIFGLWAVFI</sequence>
<gene>
    <name evidence="7" type="ORF">QWY20_02825</name>
</gene>
<evidence type="ECO:0000256" key="5">
    <source>
        <dbReference type="SAM" id="Phobius"/>
    </source>
</evidence>
<organism evidence="7 8">
    <name type="scientific">Alkalimonas cellulosilytica</name>
    <dbReference type="NCBI Taxonomy" id="3058395"/>
    <lineage>
        <taxon>Bacteria</taxon>
        <taxon>Pseudomonadati</taxon>
        <taxon>Pseudomonadota</taxon>
        <taxon>Gammaproteobacteria</taxon>
        <taxon>Alkalimonas</taxon>
    </lineage>
</organism>
<evidence type="ECO:0000256" key="4">
    <source>
        <dbReference type="ARBA" id="ARBA00023136"/>
    </source>
</evidence>
<protein>
    <submittedName>
        <fullName evidence="7">YIP1 family protein</fullName>
    </submittedName>
</protein>
<proteinExistence type="predicted"/>
<keyword evidence="2 5" id="KW-0812">Transmembrane</keyword>
<dbReference type="Proteomes" id="UP001336314">
    <property type="component" value="Unassembled WGS sequence"/>
</dbReference>
<dbReference type="RefSeq" id="WP_330127517.1">
    <property type="nucleotide sequence ID" value="NZ_JAUHLI010000002.1"/>
</dbReference>
<reference evidence="7 8" key="1">
    <citation type="submission" date="2023-07" db="EMBL/GenBank/DDBJ databases">
        <title>Alkalimonas sp., MEB108 novel, alkaliphilic bacterium isolated from Lonar Lake, India.</title>
        <authorList>
            <person name="Joshi A."/>
            <person name="Thite S."/>
        </authorList>
    </citation>
    <scope>NUCLEOTIDE SEQUENCE [LARGE SCALE GENOMIC DNA]</scope>
    <source>
        <strain evidence="7 8">MEB108</strain>
    </source>
</reference>
<comment type="caution">
    <text evidence="7">The sequence shown here is derived from an EMBL/GenBank/DDBJ whole genome shotgun (WGS) entry which is preliminary data.</text>
</comment>
<accession>A0ABU7J1J1</accession>
<evidence type="ECO:0000259" key="6">
    <source>
        <dbReference type="Pfam" id="PF04893"/>
    </source>
</evidence>
<keyword evidence="3 5" id="KW-1133">Transmembrane helix</keyword>
<evidence type="ECO:0000256" key="1">
    <source>
        <dbReference type="ARBA" id="ARBA00004141"/>
    </source>
</evidence>
<evidence type="ECO:0000313" key="7">
    <source>
        <dbReference type="EMBL" id="MEE2000374.1"/>
    </source>
</evidence>
<feature type="transmembrane region" description="Helical" evidence="5">
    <location>
        <begin position="213"/>
        <end position="230"/>
    </location>
</feature>
<evidence type="ECO:0000313" key="8">
    <source>
        <dbReference type="Proteomes" id="UP001336314"/>
    </source>
</evidence>
<dbReference type="Pfam" id="PF04893">
    <property type="entry name" value="Yip1"/>
    <property type="match status" value="1"/>
</dbReference>